<keyword evidence="5" id="KW-1185">Reference proteome</keyword>
<evidence type="ECO:0000259" key="3">
    <source>
        <dbReference type="PROSITE" id="PS50002"/>
    </source>
</evidence>
<dbReference type="InterPro" id="IPR036028">
    <property type="entry name" value="SH3-like_dom_sf"/>
</dbReference>
<feature type="domain" description="SH3" evidence="3">
    <location>
        <begin position="2"/>
        <end position="61"/>
    </location>
</feature>
<dbReference type="SUPFAM" id="SSF50044">
    <property type="entry name" value="SH3-domain"/>
    <property type="match status" value="1"/>
</dbReference>
<accession>A0A183CYM3</accession>
<dbReference type="OrthoDB" id="26539at2759"/>
<reference evidence="4 5" key="2">
    <citation type="submission" date="2018-11" db="EMBL/GenBank/DDBJ databases">
        <authorList>
            <consortium name="Pathogen Informatics"/>
        </authorList>
    </citation>
    <scope>NUCLEOTIDE SEQUENCE [LARGE SCALE GENOMIC DNA]</scope>
</reference>
<dbReference type="WBParaSite" id="GPUH_0000156801-mRNA-1">
    <property type="protein sequence ID" value="GPUH_0000156801-mRNA-1"/>
    <property type="gene ID" value="GPUH_0000156801"/>
</dbReference>
<dbReference type="PRINTS" id="PR00452">
    <property type="entry name" value="SH3DOMAIN"/>
</dbReference>
<dbReference type="EMBL" id="UYRT01001939">
    <property type="protein sequence ID" value="VDK30390.1"/>
    <property type="molecule type" value="Genomic_DNA"/>
</dbReference>
<evidence type="ECO:0000313" key="4">
    <source>
        <dbReference type="EMBL" id="VDK30390.1"/>
    </source>
</evidence>
<dbReference type="GO" id="GO:0007266">
    <property type="term" value="P:Rho protein signal transduction"/>
    <property type="evidence" value="ECO:0007669"/>
    <property type="project" value="TreeGrafter"/>
</dbReference>
<name>A0A183CYM3_9BILA</name>
<dbReference type="GO" id="GO:0003779">
    <property type="term" value="F:actin binding"/>
    <property type="evidence" value="ECO:0007669"/>
    <property type="project" value="TreeGrafter"/>
</dbReference>
<proteinExistence type="predicted"/>
<keyword evidence="1 2" id="KW-0728">SH3 domain</keyword>
<dbReference type="Pfam" id="PF00018">
    <property type="entry name" value="SH3_1"/>
    <property type="match status" value="1"/>
</dbReference>
<evidence type="ECO:0000313" key="5">
    <source>
        <dbReference type="Proteomes" id="UP000271098"/>
    </source>
</evidence>
<dbReference type="PROSITE" id="PS50002">
    <property type="entry name" value="SH3"/>
    <property type="match status" value="1"/>
</dbReference>
<gene>
    <name evidence="4" type="ORF">GPUH_LOCUS1565</name>
</gene>
<organism evidence="6">
    <name type="scientific">Gongylonema pulchrum</name>
    <dbReference type="NCBI Taxonomy" id="637853"/>
    <lineage>
        <taxon>Eukaryota</taxon>
        <taxon>Metazoa</taxon>
        <taxon>Ecdysozoa</taxon>
        <taxon>Nematoda</taxon>
        <taxon>Chromadorea</taxon>
        <taxon>Rhabditida</taxon>
        <taxon>Spirurina</taxon>
        <taxon>Spiruromorpha</taxon>
        <taxon>Spiruroidea</taxon>
        <taxon>Gongylonematidae</taxon>
        <taxon>Gongylonema</taxon>
    </lineage>
</organism>
<dbReference type="Gene3D" id="2.30.30.40">
    <property type="entry name" value="SH3 Domains"/>
    <property type="match status" value="1"/>
</dbReference>
<dbReference type="Proteomes" id="UP000271098">
    <property type="component" value="Unassembled WGS sequence"/>
</dbReference>
<dbReference type="PANTHER" id="PTHR12287">
    <property type="entry name" value="EPIDERMAL GROWTH FACTOR RECEPTOR KINASE SUBSTRATE EPS8-RELATED PROTEIN"/>
    <property type="match status" value="1"/>
</dbReference>
<dbReference type="PANTHER" id="PTHR12287:SF23">
    <property type="entry name" value="AROUSER, ISOFORM A-RELATED"/>
    <property type="match status" value="1"/>
</dbReference>
<dbReference type="InterPro" id="IPR039801">
    <property type="entry name" value="EPS8-like"/>
</dbReference>
<evidence type="ECO:0000313" key="6">
    <source>
        <dbReference type="WBParaSite" id="GPUH_0000156801-mRNA-1"/>
    </source>
</evidence>
<dbReference type="GO" id="GO:0035023">
    <property type="term" value="P:regulation of Rho protein signal transduction"/>
    <property type="evidence" value="ECO:0007669"/>
    <property type="project" value="TreeGrafter"/>
</dbReference>
<evidence type="ECO:0000256" key="1">
    <source>
        <dbReference type="ARBA" id="ARBA00022443"/>
    </source>
</evidence>
<dbReference type="SMART" id="SM00326">
    <property type="entry name" value="SH3"/>
    <property type="match status" value="1"/>
</dbReference>
<sequence length="70" mass="8198">MSEDVFVVVKYDYDAQEEGELSIRKNERLKLIDDTKNWWKVVNEEGIVGFVPSNYVRKESFVEKAKGTIK</sequence>
<reference evidence="6" key="1">
    <citation type="submission" date="2016-06" db="UniProtKB">
        <authorList>
            <consortium name="WormBaseParasite"/>
        </authorList>
    </citation>
    <scope>IDENTIFICATION</scope>
</reference>
<dbReference type="AlphaFoldDB" id="A0A183CYM3"/>
<dbReference type="InterPro" id="IPR001452">
    <property type="entry name" value="SH3_domain"/>
</dbReference>
<protein>
    <submittedName>
        <fullName evidence="6">SH3 domain-containing protein</fullName>
    </submittedName>
</protein>
<dbReference type="FunFam" id="2.30.30.40:FF:000061">
    <property type="entry name" value="Cytoplasmic protein"/>
    <property type="match status" value="1"/>
</dbReference>
<evidence type="ECO:0000256" key="2">
    <source>
        <dbReference type="PROSITE-ProRule" id="PRU00192"/>
    </source>
</evidence>
<dbReference type="GO" id="GO:0005886">
    <property type="term" value="C:plasma membrane"/>
    <property type="evidence" value="ECO:0007669"/>
    <property type="project" value="TreeGrafter"/>
</dbReference>